<organism evidence="2 3">
    <name type="scientific">Pontibacterium sinense</name>
    <dbReference type="NCBI Taxonomy" id="2781979"/>
    <lineage>
        <taxon>Bacteria</taxon>
        <taxon>Pseudomonadati</taxon>
        <taxon>Pseudomonadota</taxon>
        <taxon>Gammaproteobacteria</taxon>
        <taxon>Oceanospirillales</taxon>
        <taxon>Oceanospirillaceae</taxon>
        <taxon>Pontibacterium</taxon>
    </lineage>
</organism>
<keyword evidence="3" id="KW-1185">Reference proteome</keyword>
<dbReference type="EMBL" id="JADEYS010000002">
    <property type="protein sequence ID" value="MBE9396102.1"/>
    <property type="molecule type" value="Genomic_DNA"/>
</dbReference>
<dbReference type="Gene3D" id="3.60.15.10">
    <property type="entry name" value="Ribonuclease Z/Hydroxyacylglutathione hydrolase-like"/>
    <property type="match status" value="1"/>
</dbReference>
<dbReference type="RefSeq" id="WP_193951660.1">
    <property type="nucleotide sequence ID" value="NZ_JADEYS010000002.1"/>
</dbReference>
<dbReference type="PROSITE" id="PS51257">
    <property type="entry name" value="PROKAR_LIPOPROTEIN"/>
    <property type="match status" value="1"/>
</dbReference>
<dbReference type="SUPFAM" id="SSF56281">
    <property type="entry name" value="Metallo-hydrolase/oxidoreductase"/>
    <property type="match status" value="1"/>
</dbReference>
<proteinExistence type="predicted"/>
<dbReference type="Pfam" id="PF12706">
    <property type="entry name" value="Lactamase_B_2"/>
    <property type="match status" value="1"/>
</dbReference>
<name>A0A8J7FJS0_9GAMM</name>
<dbReference type="InterPro" id="IPR036866">
    <property type="entry name" value="RibonucZ/Hydroxyglut_hydro"/>
</dbReference>
<feature type="domain" description="Metallo-beta-lactamase" evidence="1">
    <location>
        <begin position="113"/>
        <end position="305"/>
    </location>
</feature>
<reference evidence="2" key="1">
    <citation type="submission" date="2020-10" db="EMBL/GenBank/DDBJ databases">
        <title>Bacterium isolated from coastal waters sediment.</title>
        <authorList>
            <person name="Chen R.-J."/>
            <person name="Lu D.-C."/>
            <person name="Zhu K.-L."/>
            <person name="Du Z.-J."/>
        </authorList>
    </citation>
    <scope>NUCLEOTIDE SEQUENCE</scope>
    <source>
        <strain evidence="2">N1Y112</strain>
    </source>
</reference>
<dbReference type="GO" id="GO:0005737">
    <property type="term" value="C:cytoplasm"/>
    <property type="evidence" value="ECO:0007669"/>
    <property type="project" value="TreeGrafter"/>
</dbReference>
<evidence type="ECO:0000259" key="1">
    <source>
        <dbReference type="Pfam" id="PF12706"/>
    </source>
</evidence>
<dbReference type="PANTHER" id="PTHR15032:SF4">
    <property type="entry name" value="N-ACYL-PHOSPHATIDYLETHANOLAMINE-HYDROLYZING PHOSPHOLIPASE D"/>
    <property type="match status" value="1"/>
</dbReference>
<protein>
    <submittedName>
        <fullName evidence="2">MBL fold metallo-hydrolase</fullName>
    </submittedName>
</protein>
<gene>
    <name evidence="2" type="ORF">IOQ59_02380</name>
</gene>
<dbReference type="AlphaFoldDB" id="A0A8J7FJS0"/>
<evidence type="ECO:0000313" key="2">
    <source>
        <dbReference type="EMBL" id="MBE9396102.1"/>
    </source>
</evidence>
<evidence type="ECO:0000313" key="3">
    <source>
        <dbReference type="Proteomes" id="UP000640333"/>
    </source>
</evidence>
<comment type="caution">
    <text evidence="2">The sequence shown here is derived from an EMBL/GenBank/DDBJ whole genome shotgun (WGS) entry which is preliminary data.</text>
</comment>
<accession>A0A8J7FJS0</accession>
<sequence length="377" mass="42674">MKRKGVWILGGALIMTACSWSLKPDVMSFDESSNFRDGTFQNAQSFEVSEGGTMAKILWRYMTEERIDAMPVDPVPVHAMNPATLVEENQAGVAIYRLGHSSLLLAVEGTFWLIDPVFSERASPFSWIGPKRFHKTPLELAQLPEITGVLISHDHYDHLDKDTIRQLSQRVEHFVVPLGVGNHLREWGVENERIHELDWWQNVSVGEVELTATPSQHFSGRGLRDRNTTLWASWVIKASDKMVYFSGDTGYFDGFKEIGERLGPFDLTIMENGAYDQNWSQVHMTPEETLQAHLDLKGDVMLPVHNGTFDLAMHPWYEPLERLDALAVDAQVTLVTPEMGQRLALTELSTASTQRWWRTGSIAQRSIGNADELKHSM</sequence>
<dbReference type="Proteomes" id="UP000640333">
    <property type="component" value="Unassembled WGS sequence"/>
</dbReference>
<dbReference type="PANTHER" id="PTHR15032">
    <property type="entry name" value="N-ACYL-PHOSPHATIDYLETHANOLAMINE-HYDROLYZING PHOSPHOLIPASE D"/>
    <property type="match status" value="1"/>
</dbReference>
<dbReference type="InterPro" id="IPR001279">
    <property type="entry name" value="Metallo-B-lactamas"/>
</dbReference>